<evidence type="ECO:0000313" key="3">
    <source>
        <dbReference type="Proteomes" id="UP000254537"/>
    </source>
</evidence>
<feature type="domain" description="NACHT" evidence="1">
    <location>
        <begin position="6"/>
        <end position="124"/>
    </location>
</feature>
<dbReference type="OrthoDB" id="6875580at2"/>
<dbReference type="PANTHER" id="PTHR46844">
    <property type="entry name" value="SLR5058 PROTEIN"/>
    <property type="match status" value="1"/>
</dbReference>
<accession>A0A345Y8D2</accession>
<proteinExistence type="predicted"/>
<gene>
    <name evidence="2" type="ORF">DWG20_12430</name>
</gene>
<name>A0A345Y8D2_9NEIS</name>
<dbReference type="Gene3D" id="3.40.50.300">
    <property type="entry name" value="P-loop containing nucleotide triphosphate hydrolases"/>
    <property type="match status" value="1"/>
</dbReference>
<evidence type="ECO:0000313" key="2">
    <source>
        <dbReference type="EMBL" id="AXK40184.1"/>
    </source>
</evidence>
<evidence type="ECO:0000259" key="1">
    <source>
        <dbReference type="PROSITE" id="PS50837"/>
    </source>
</evidence>
<protein>
    <submittedName>
        <fullName evidence="2">NACHT domain-containing protein</fullName>
    </submittedName>
</protein>
<dbReference type="Pfam" id="PF05729">
    <property type="entry name" value="NACHT"/>
    <property type="match status" value="1"/>
</dbReference>
<reference evidence="2 3" key="1">
    <citation type="submission" date="2018-07" db="EMBL/GenBank/DDBJ databases">
        <title>Crenobacter cavernae sp. nov., isolated from a karst cave.</title>
        <authorList>
            <person name="Zhu H."/>
        </authorList>
    </citation>
    <scope>NUCLEOTIDE SEQUENCE [LARGE SCALE GENOMIC DNA]</scope>
    <source>
        <strain evidence="2 3">K1W11S-77</strain>
    </source>
</reference>
<sequence length="350" mass="39948">MAVGSNKIFLLGTAGQGKSTLLRYLCINEIERDERIALFASLKNIDEKTTLESLLFDSLAKSGIDIENDKEALSAILKSGKCAIFLDGYDEIKRVHSMEFKKELESKSRKFPNTTWILSSRPGALFDHLSEIHGFKSIPMDKLSESDFQPYLEKIGVAVNRVEKITHSLKKQENKRVKEVLSTPLLLTLFFTVYGDHPEDIPDNIPEFYQNLFSTLSICHDKTKPGYTREKASQLSNENIRALFECFCYLSLKEGGTSIENDSFEEFHKKATKIAGVACHAEAFKTDMTDNICLMKREDSIHTTFIHKTIQEFFAAYFIKHIEDEEIGKKYTKNLIISPPYIISKKQLIF</sequence>
<dbReference type="RefSeq" id="WP_115434114.1">
    <property type="nucleotide sequence ID" value="NZ_CP031337.1"/>
</dbReference>
<dbReference type="PROSITE" id="PS50837">
    <property type="entry name" value="NACHT"/>
    <property type="match status" value="1"/>
</dbReference>
<dbReference type="EMBL" id="CP031337">
    <property type="protein sequence ID" value="AXK40184.1"/>
    <property type="molecule type" value="Genomic_DNA"/>
</dbReference>
<dbReference type="InterPro" id="IPR027417">
    <property type="entry name" value="P-loop_NTPase"/>
</dbReference>
<organism evidence="2 3">
    <name type="scientific">Crenobacter cavernae</name>
    <dbReference type="NCBI Taxonomy" id="2290923"/>
    <lineage>
        <taxon>Bacteria</taxon>
        <taxon>Pseudomonadati</taxon>
        <taxon>Pseudomonadota</taxon>
        <taxon>Betaproteobacteria</taxon>
        <taxon>Neisseriales</taxon>
        <taxon>Neisseriaceae</taxon>
        <taxon>Crenobacter</taxon>
    </lineage>
</organism>
<dbReference type="SUPFAM" id="SSF52540">
    <property type="entry name" value="P-loop containing nucleoside triphosphate hydrolases"/>
    <property type="match status" value="1"/>
</dbReference>
<dbReference type="AlphaFoldDB" id="A0A345Y8D2"/>
<dbReference type="KEGG" id="ccah:DWG20_12430"/>
<dbReference type="InterPro" id="IPR007111">
    <property type="entry name" value="NACHT_NTPase"/>
</dbReference>
<dbReference type="PANTHER" id="PTHR46844:SF1">
    <property type="entry name" value="SLR5058 PROTEIN"/>
    <property type="match status" value="1"/>
</dbReference>
<dbReference type="Proteomes" id="UP000254537">
    <property type="component" value="Chromosome"/>
</dbReference>